<feature type="domain" description="Ammonium transporter AmtB-like" evidence="9">
    <location>
        <begin position="8"/>
        <end position="398"/>
    </location>
</feature>
<dbReference type="Pfam" id="PF00909">
    <property type="entry name" value="Ammonium_transp"/>
    <property type="match status" value="1"/>
</dbReference>
<dbReference type="Proteomes" id="UP001212401">
    <property type="component" value="Unassembled WGS sequence"/>
</dbReference>
<sequence length="411" mass="44484">MSTTNTLFVMVASILVFFMTPGLAFFYGGMVSRRNSVNTLLSVFFISGLAIILWVVLGYSLSFNGNVFGLVGNLHAMMMSNVRLDQLTTGKIPLGLYSLFQMMFAIITPALFVGAIVGRVRFKFLMVFIICWSVCVYYPLVHMIWGNGLLSKLGALDFAGGTVVHINAGITALVLSIMVGPRSHPEDEHANHSWILLGTAILWIGWYGFNAGSALAINNVAMQAMITTTIATAASMVAWQLLEVWRVGHITLVGTCSGALCGLVAITPAAGYVAIDSALWIGLIGSVVSFLFVTLIKPRIHLDDTLDAFGCHGVSGIWGSIATGLFASHAINGDVTSDGLFVGGGWHLFNIQLLTTIIVIAWTFIISMLLIKLISHWMQIRVSSDDEILGLDLSQHNEPLHSTRLASERTE</sequence>
<dbReference type="InterPro" id="IPR024041">
    <property type="entry name" value="NH4_transpt_AmtB-like_dom"/>
</dbReference>
<evidence type="ECO:0000256" key="7">
    <source>
        <dbReference type="ARBA" id="ARBA00023177"/>
    </source>
</evidence>
<evidence type="ECO:0000313" key="11">
    <source>
        <dbReference type="Proteomes" id="UP001212401"/>
    </source>
</evidence>
<dbReference type="GO" id="GO:0005886">
    <property type="term" value="C:plasma membrane"/>
    <property type="evidence" value="ECO:0007669"/>
    <property type="project" value="UniProtKB-SubCell"/>
</dbReference>
<proteinExistence type="inferred from homology"/>
<keyword evidence="3 8" id="KW-0813">Transport</keyword>
<comment type="caution">
    <text evidence="10">The sequence shown here is derived from an EMBL/GenBank/DDBJ whole genome shotgun (WGS) entry which is preliminary data.</text>
</comment>
<dbReference type="NCBIfam" id="TIGR00836">
    <property type="entry name" value="amt"/>
    <property type="match status" value="1"/>
</dbReference>
<evidence type="ECO:0000256" key="8">
    <source>
        <dbReference type="RuleBase" id="RU362002"/>
    </source>
</evidence>
<dbReference type="GO" id="GO:0008519">
    <property type="term" value="F:ammonium channel activity"/>
    <property type="evidence" value="ECO:0007669"/>
    <property type="project" value="InterPro"/>
</dbReference>
<evidence type="ECO:0000256" key="1">
    <source>
        <dbReference type="ARBA" id="ARBA00004141"/>
    </source>
</evidence>
<gene>
    <name evidence="10" type="ORF">L2724_05840</name>
</gene>
<comment type="subcellular location">
    <subcellularLocation>
        <location evidence="8">Cell membrane</location>
        <topology evidence="8">Multi-pass membrane protein</topology>
    </subcellularLocation>
    <subcellularLocation>
        <location evidence="1">Membrane</location>
        <topology evidence="1">Multi-pass membrane protein</topology>
    </subcellularLocation>
</comment>
<dbReference type="PROSITE" id="PS01219">
    <property type="entry name" value="AMMONIUM_TRANSP"/>
    <property type="match status" value="1"/>
</dbReference>
<accession>A0AAW5WU21</accession>
<evidence type="ECO:0000259" key="9">
    <source>
        <dbReference type="Pfam" id="PF00909"/>
    </source>
</evidence>
<evidence type="ECO:0000256" key="6">
    <source>
        <dbReference type="ARBA" id="ARBA00023136"/>
    </source>
</evidence>
<dbReference type="PANTHER" id="PTHR43029:SF21">
    <property type="entry name" value="AMMONIUM TRANSPORTER 1"/>
    <property type="match status" value="1"/>
</dbReference>
<keyword evidence="5 8" id="KW-1133">Transmembrane helix</keyword>
<feature type="transmembrane region" description="Helical" evidence="8">
    <location>
        <begin position="308"/>
        <end position="331"/>
    </location>
</feature>
<feature type="transmembrane region" description="Helical" evidence="8">
    <location>
        <begin position="94"/>
        <end position="117"/>
    </location>
</feature>
<comment type="similarity">
    <text evidence="2 8">Belongs to the ammonia transporter channel (TC 1.A.11.2) family.</text>
</comment>
<keyword evidence="6 8" id="KW-0472">Membrane</keyword>
<evidence type="ECO:0000256" key="3">
    <source>
        <dbReference type="ARBA" id="ARBA00022448"/>
    </source>
</evidence>
<dbReference type="InterPro" id="IPR018047">
    <property type="entry name" value="Ammonium_transpt_CS"/>
</dbReference>
<keyword evidence="7 8" id="KW-0924">Ammonia transport</keyword>
<feature type="transmembrane region" description="Helical" evidence="8">
    <location>
        <begin position="351"/>
        <end position="371"/>
    </location>
</feature>
<evidence type="ECO:0000256" key="2">
    <source>
        <dbReference type="ARBA" id="ARBA00005887"/>
    </source>
</evidence>
<feature type="transmembrane region" description="Helical" evidence="8">
    <location>
        <begin position="124"/>
        <end position="146"/>
    </location>
</feature>
<feature type="transmembrane region" description="Helical" evidence="8">
    <location>
        <begin position="221"/>
        <end position="242"/>
    </location>
</feature>
<feature type="transmembrane region" description="Helical" evidence="8">
    <location>
        <begin position="40"/>
        <end position="61"/>
    </location>
</feature>
<dbReference type="PANTHER" id="PTHR43029">
    <property type="entry name" value="AMMONIUM TRANSPORTER MEP2"/>
    <property type="match status" value="1"/>
</dbReference>
<feature type="transmembrane region" description="Helical" evidence="8">
    <location>
        <begin position="191"/>
        <end position="209"/>
    </location>
</feature>
<evidence type="ECO:0000256" key="4">
    <source>
        <dbReference type="ARBA" id="ARBA00022692"/>
    </source>
</evidence>
<dbReference type="InterPro" id="IPR001905">
    <property type="entry name" value="Ammonium_transpt"/>
</dbReference>
<feature type="transmembrane region" description="Helical" evidence="8">
    <location>
        <begin position="158"/>
        <end position="179"/>
    </location>
</feature>
<protein>
    <recommendedName>
        <fullName evidence="8">Ammonium transporter</fullName>
    </recommendedName>
</protein>
<dbReference type="EMBL" id="JAKHPH010000013">
    <property type="protein sequence ID" value="MCZ3667802.1"/>
    <property type="molecule type" value="Genomic_DNA"/>
</dbReference>
<evidence type="ECO:0000313" key="10">
    <source>
        <dbReference type="EMBL" id="MCZ3667802.1"/>
    </source>
</evidence>
<evidence type="ECO:0000256" key="5">
    <source>
        <dbReference type="ARBA" id="ARBA00022989"/>
    </source>
</evidence>
<name>A0AAW5WU21_9LACO</name>
<feature type="transmembrane region" description="Helical" evidence="8">
    <location>
        <begin position="249"/>
        <end position="272"/>
    </location>
</feature>
<dbReference type="Gene3D" id="1.10.3430.10">
    <property type="entry name" value="Ammonium transporter AmtB like domains"/>
    <property type="match status" value="1"/>
</dbReference>
<reference evidence="10" key="1">
    <citation type="submission" date="2022-01" db="EMBL/GenBank/DDBJ databases">
        <title>VMRC isolate genome collection.</title>
        <authorList>
            <person name="France M."/>
            <person name="Rutt L."/>
            <person name="Humphrys M."/>
            <person name="Ravel J."/>
        </authorList>
    </citation>
    <scope>NUCLEOTIDE SEQUENCE</scope>
    <source>
        <strain evidence="10">C0048A1</strain>
    </source>
</reference>
<dbReference type="InterPro" id="IPR029020">
    <property type="entry name" value="Ammonium/urea_transptr"/>
</dbReference>
<feature type="transmembrane region" description="Helical" evidence="8">
    <location>
        <begin position="278"/>
        <end position="296"/>
    </location>
</feature>
<feature type="transmembrane region" description="Helical" evidence="8">
    <location>
        <begin position="6"/>
        <end position="28"/>
    </location>
</feature>
<organism evidence="10 11">
    <name type="scientific">Limosilactobacillus vaginalis</name>
    <dbReference type="NCBI Taxonomy" id="1633"/>
    <lineage>
        <taxon>Bacteria</taxon>
        <taxon>Bacillati</taxon>
        <taxon>Bacillota</taxon>
        <taxon>Bacilli</taxon>
        <taxon>Lactobacillales</taxon>
        <taxon>Lactobacillaceae</taxon>
        <taxon>Limosilactobacillus</taxon>
    </lineage>
</organism>
<dbReference type="RefSeq" id="WP_269296021.1">
    <property type="nucleotide sequence ID" value="NZ_JAKHPH010000013.1"/>
</dbReference>
<dbReference type="SUPFAM" id="SSF111352">
    <property type="entry name" value="Ammonium transporter"/>
    <property type="match status" value="1"/>
</dbReference>
<keyword evidence="4 8" id="KW-0812">Transmembrane</keyword>
<dbReference type="AlphaFoldDB" id="A0AAW5WU21"/>